<keyword evidence="5" id="KW-0430">Lectin</keyword>
<dbReference type="InterPro" id="IPR000772">
    <property type="entry name" value="Ricin_B_lectin"/>
</dbReference>
<dbReference type="SMART" id="SM00458">
    <property type="entry name" value="RICIN"/>
    <property type="match status" value="1"/>
</dbReference>
<feature type="signal peptide" evidence="9">
    <location>
        <begin position="1"/>
        <end position="22"/>
    </location>
</feature>
<comment type="function">
    <text evidence="1">Acts as a defensive agent. Recognizes blood group fucosylated oligosaccharides including A, B, H and Lewis B-type antigens. Does not recognize Lewis A antigen and has low affinity for monovalent haptens.</text>
</comment>
<dbReference type="Pfam" id="PF14200">
    <property type="entry name" value="RicinB_lectin_2"/>
    <property type="match status" value="2"/>
</dbReference>
<name>A0A923T799_9BACT</name>
<keyword evidence="4" id="KW-0479">Metal-binding</keyword>
<comment type="subunit">
    <text evidence="3">Homotrimer.</text>
</comment>
<evidence type="ECO:0000256" key="5">
    <source>
        <dbReference type="ARBA" id="ARBA00022734"/>
    </source>
</evidence>
<protein>
    <submittedName>
        <fullName evidence="11">RICIN domain-containing protein</fullName>
    </submittedName>
</protein>
<dbReference type="Pfam" id="PF22633">
    <property type="entry name" value="F5_F8_type_C_2"/>
    <property type="match status" value="1"/>
</dbReference>
<evidence type="ECO:0000256" key="6">
    <source>
        <dbReference type="ARBA" id="ARBA00022837"/>
    </source>
</evidence>
<dbReference type="Gene3D" id="2.80.10.50">
    <property type="match status" value="1"/>
</dbReference>
<reference evidence="11" key="1">
    <citation type="submission" date="2020-08" db="EMBL/GenBank/DDBJ databases">
        <title>Lewinella bacteria from marine environments.</title>
        <authorList>
            <person name="Zhong Y."/>
        </authorList>
    </citation>
    <scope>NUCLEOTIDE SEQUENCE</scope>
    <source>
        <strain evidence="11">KCTC 42187</strain>
    </source>
</reference>
<dbReference type="GO" id="GO:0010185">
    <property type="term" value="P:regulation of cellular defense response"/>
    <property type="evidence" value="ECO:0007669"/>
    <property type="project" value="UniProtKB-ARBA"/>
</dbReference>
<proteinExistence type="inferred from homology"/>
<dbReference type="InterPro" id="IPR051941">
    <property type="entry name" value="BG_Antigen-Binding_Lectin"/>
</dbReference>
<feature type="chain" id="PRO_5037218873" evidence="9">
    <location>
        <begin position="23"/>
        <end position="722"/>
    </location>
</feature>
<keyword evidence="7" id="KW-1015">Disulfide bond</keyword>
<dbReference type="AlphaFoldDB" id="A0A923T799"/>
<evidence type="ECO:0000256" key="9">
    <source>
        <dbReference type="SAM" id="SignalP"/>
    </source>
</evidence>
<comment type="caution">
    <text evidence="11">The sequence shown here is derived from an EMBL/GenBank/DDBJ whole genome shotgun (WGS) entry which is preliminary data.</text>
</comment>
<dbReference type="InterPro" id="IPR008979">
    <property type="entry name" value="Galactose-bd-like_sf"/>
</dbReference>
<comment type="similarity">
    <text evidence="2">Belongs to the fucolectin family.</text>
</comment>
<evidence type="ECO:0000256" key="1">
    <source>
        <dbReference type="ARBA" id="ARBA00002219"/>
    </source>
</evidence>
<keyword evidence="6" id="KW-0106">Calcium</keyword>
<evidence type="ECO:0000313" key="11">
    <source>
        <dbReference type="EMBL" id="MBC6993354.1"/>
    </source>
</evidence>
<evidence type="ECO:0000256" key="4">
    <source>
        <dbReference type="ARBA" id="ARBA00022723"/>
    </source>
</evidence>
<dbReference type="RefSeq" id="WP_187465468.1">
    <property type="nucleotide sequence ID" value="NZ_JACSIT010000065.1"/>
</dbReference>
<dbReference type="PANTHER" id="PTHR45713">
    <property type="entry name" value="FTP DOMAIN-CONTAINING PROTEIN"/>
    <property type="match status" value="1"/>
</dbReference>
<feature type="compositionally biased region" description="Polar residues" evidence="8">
    <location>
        <begin position="56"/>
        <end position="68"/>
    </location>
</feature>
<evidence type="ECO:0000313" key="12">
    <source>
        <dbReference type="Proteomes" id="UP000650081"/>
    </source>
</evidence>
<dbReference type="GO" id="GO:0042806">
    <property type="term" value="F:fucose binding"/>
    <property type="evidence" value="ECO:0007669"/>
    <property type="project" value="UniProtKB-ARBA"/>
</dbReference>
<dbReference type="EMBL" id="JACSIT010000065">
    <property type="protein sequence ID" value="MBC6993354.1"/>
    <property type="molecule type" value="Genomic_DNA"/>
</dbReference>
<dbReference type="InterPro" id="IPR035992">
    <property type="entry name" value="Ricin_B-like_lectins"/>
</dbReference>
<evidence type="ECO:0000256" key="8">
    <source>
        <dbReference type="SAM" id="MobiDB-lite"/>
    </source>
</evidence>
<feature type="region of interest" description="Disordered" evidence="8">
    <location>
        <begin position="32"/>
        <end position="68"/>
    </location>
</feature>
<dbReference type="Proteomes" id="UP000650081">
    <property type="component" value="Unassembled WGS sequence"/>
</dbReference>
<dbReference type="InterPro" id="IPR000421">
    <property type="entry name" value="FA58C"/>
</dbReference>
<evidence type="ECO:0000256" key="3">
    <source>
        <dbReference type="ARBA" id="ARBA00011233"/>
    </source>
</evidence>
<dbReference type="SUPFAM" id="SSF49785">
    <property type="entry name" value="Galactose-binding domain-like"/>
    <property type="match status" value="1"/>
</dbReference>
<accession>A0A923T799</accession>
<feature type="domain" description="F5/8 type C" evidence="10">
    <location>
        <begin position="13"/>
        <end position="165"/>
    </location>
</feature>
<dbReference type="SUPFAM" id="SSF50370">
    <property type="entry name" value="Ricin B-like lectins"/>
    <property type="match status" value="1"/>
</dbReference>
<evidence type="ECO:0000256" key="2">
    <source>
        <dbReference type="ARBA" id="ARBA00010147"/>
    </source>
</evidence>
<organism evidence="11 12">
    <name type="scientific">Neolewinella lacunae</name>
    <dbReference type="NCBI Taxonomy" id="1517758"/>
    <lineage>
        <taxon>Bacteria</taxon>
        <taxon>Pseudomonadati</taxon>
        <taxon>Bacteroidota</taxon>
        <taxon>Saprospiria</taxon>
        <taxon>Saprospirales</taxon>
        <taxon>Lewinellaceae</taxon>
        <taxon>Neolewinella</taxon>
    </lineage>
</organism>
<dbReference type="Gene3D" id="2.60.120.260">
    <property type="entry name" value="Galactose-binding domain-like"/>
    <property type="match status" value="1"/>
</dbReference>
<dbReference type="SMART" id="SM00607">
    <property type="entry name" value="FTP"/>
    <property type="match status" value="1"/>
</dbReference>
<keyword evidence="12" id="KW-1185">Reference proteome</keyword>
<dbReference type="PANTHER" id="PTHR45713:SF6">
    <property type="entry name" value="F5_8 TYPE C DOMAIN-CONTAINING PROTEIN"/>
    <property type="match status" value="1"/>
</dbReference>
<gene>
    <name evidence="11" type="ORF">H9S92_04215</name>
</gene>
<dbReference type="PROSITE" id="PS50022">
    <property type="entry name" value="FA58C_3"/>
    <property type="match status" value="1"/>
</dbReference>
<evidence type="ECO:0000256" key="7">
    <source>
        <dbReference type="ARBA" id="ARBA00023157"/>
    </source>
</evidence>
<sequence length="722" mass="80269">MNFFKIFVLLLGTLLVQYQVQAQTNVALNKSATQSSEHVSNAGGASKAVDGKTDGRWQNGSVTHTSSAGQNNPWWTVDLGDIYEISRIRIWNRTDCCAERLDNFKVLVKNHPSGDPWRGFVSGTQRNTGGNPFTFDGKAQGRYVMIQLVNPKGILSLAEVEVFGTKAESIQLPAGPLRPREGTFFLKAKHSGKYLSVKNAEKENGAILWQWDFHGRAQQQFEFISTGDGYYFIKAEHSGKFVSVKNAGQENGAPLWQWDFHGKAQQQFVFEPAEGDAYYIRARHSGKYLSIKDAGKENEAILWQWDFHGRAQQQFELYVQAPAGSGGNGNVPAGPTLAYGTNNQLQTGQVDAFLAGVVQQPVDLSAGARIPSGMNNLERPQTTHYWEDNFGNHIQGLALFPDGQRFATTYTQHYTAGCKVPAASDLAKLLPNEIPNFNVQDLAFLSDLAFRETVIQQLEQKCNTAMETYYAGRKSLIPVAGNGKFHLNRVPSYNSIEPSGISIVGNLVAIGWQHTIKCYSAHPTTGALTEIPQLQLEERTEIASYGAVALTNHQGQYYLAAASDQKNDIAKVSLYQMKYNGGTPYWYLVKNFTTVIDPARPGNVVADKNLWNIDAISLLSDGQDLYLAKLMYWKVDGTEYSRERVAFTKITVHTAPTLHASTQEKSYVDLPRAARTWDKAFFRWGGTAFVNPKGELEIYNCDRVYAEASPGWLGTIRYTARE</sequence>
<dbReference type="CDD" id="cd00161">
    <property type="entry name" value="beta-trefoil_Ricin-like"/>
    <property type="match status" value="1"/>
</dbReference>
<keyword evidence="9" id="KW-0732">Signal</keyword>
<dbReference type="GO" id="GO:0046872">
    <property type="term" value="F:metal ion binding"/>
    <property type="evidence" value="ECO:0007669"/>
    <property type="project" value="UniProtKB-KW"/>
</dbReference>
<evidence type="ECO:0000259" key="10">
    <source>
        <dbReference type="PROSITE" id="PS50022"/>
    </source>
</evidence>
<dbReference type="InterPro" id="IPR006585">
    <property type="entry name" value="FTP1"/>
</dbReference>
<dbReference type="SUPFAM" id="SSF82171">
    <property type="entry name" value="DPP6 N-terminal domain-like"/>
    <property type="match status" value="1"/>
</dbReference>